<evidence type="ECO:0000256" key="1">
    <source>
        <dbReference type="ARBA" id="ARBA00006484"/>
    </source>
</evidence>
<name>A0A927N5W7_9ACTN</name>
<dbReference type="PRINTS" id="PR00081">
    <property type="entry name" value="GDHRDH"/>
</dbReference>
<protein>
    <submittedName>
        <fullName evidence="3">2-deoxy-D-gluconate 3-dehydrogenase</fullName>
        <ecNumber evidence="3">1.1.1.125</ecNumber>
    </submittedName>
</protein>
<dbReference type="GO" id="GO:0008678">
    <property type="term" value="F:2-deoxy-D-gluconate 3-dehydrogenase activity"/>
    <property type="evidence" value="ECO:0007669"/>
    <property type="project" value="UniProtKB-EC"/>
</dbReference>
<dbReference type="PANTHER" id="PTHR42760:SF5">
    <property type="entry name" value="2-DEHYDRO-3-DEOXY-D-GLUCONATE 5-DEHYDROGENASE"/>
    <property type="match status" value="1"/>
</dbReference>
<sequence length="263" mass="27237">MTGPHETPASAGLFDLTGKVALVTGARRGLGQAMATALAGAGADVIGVSAQLEPSGSEVERAVTGLGREFEAHQVDFADRAAVLGFARGVAARERPVDILVNNAGTIRRAPAVDYPDEDWDDVLAVDLSAQFALTRELGRRMVARRSGKVIFTASVLSFQGGINVAAYTAAKSGLAGLTRALANEWASYGINVNAIAPGYIATDNTGPLRADPERSKAILDRIPAGRWGRAEDLAGAVVFLAAPASNYVSGAVIPVDGGWLAR</sequence>
<gene>
    <name evidence="3" type="ORF">HEB94_009849</name>
</gene>
<dbReference type="PROSITE" id="PS00061">
    <property type="entry name" value="ADH_SHORT"/>
    <property type="match status" value="1"/>
</dbReference>
<dbReference type="PRINTS" id="PR00080">
    <property type="entry name" value="SDRFAMILY"/>
</dbReference>
<dbReference type="SUPFAM" id="SSF51735">
    <property type="entry name" value="NAD(P)-binding Rossmann-fold domains"/>
    <property type="match status" value="1"/>
</dbReference>
<keyword evidence="4" id="KW-1185">Reference proteome</keyword>
<reference evidence="3" key="1">
    <citation type="submission" date="2020-10" db="EMBL/GenBank/DDBJ databases">
        <title>Sequencing the genomes of 1000 actinobacteria strains.</title>
        <authorList>
            <person name="Klenk H.-P."/>
        </authorList>
    </citation>
    <scope>NUCLEOTIDE SEQUENCE</scope>
    <source>
        <strain evidence="3">DSM 45354</strain>
    </source>
</reference>
<dbReference type="Gene3D" id="3.40.50.720">
    <property type="entry name" value="NAD(P)-binding Rossmann-like Domain"/>
    <property type="match status" value="1"/>
</dbReference>
<proteinExistence type="inferred from homology"/>
<dbReference type="InterPro" id="IPR020904">
    <property type="entry name" value="Sc_DH/Rdtase_CS"/>
</dbReference>
<dbReference type="Pfam" id="PF13561">
    <property type="entry name" value="adh_short_C2"/>
    <property type="match status" value="1"/>
</dbReference>
<accession>A0A927N5W7</accession>
<dbReference type="PANTHER" id="PTHR42760">
    <property type="entry name" value="SHORT-CHAIN DEHYDROGENASES/REDUCTASES FAMILY MEMBER"/>
    <property type="match status" value="1"/>
</dbReference>
<dbReference type="Proteomes" id="UP000638648">
    <property type="component" value="Unassembled WGS sequence"/>
</dbReference>
<dbReference type="AlphaFoldDB" id="A0A927N5W7"/>
<dbReference type="InterPro" id="IPR036291">
    <property type="entry name" value="NAD(P)-bd_dom_sf"/>
</dbReference>
<dbReference type="EMBL" id="JADBEM010000001">
    <property type="protein sequence ID" value="MBE1613001.1"/>
    <property type="molecule type" value="Genomic_DNA"/>
</dbReference>
<evidence type="ECO:0000313" key="4">
    <source>
        <dbReference type="Proteomes" id="UP000638648"/>
    </source>
</evidence>
<organism evidence="3 4">
    <name type="scientific">Actinopolymorpha pittospori</name>
    <dbReference type="NCBI Taxonomy" id="648752"/>
    <lineage>
        <taxon>Bacteria</taxon>
        <taxon>Bacillati</taxon>
        <taxon>Actinomycetota</taxon>
        <taxon>Actinomycetes</taxon>
        <taxon>Propionibacteriales</taxon>
        <taxon>Actinopolymorphaceae</taxon>
        <taxon>Actinopolymorpha</taxon>
    </lineage>
</organism>
<dbReference type="EC" id="1.1.1.125" evidence="3"/>
<evidence type="ECO:0000313" key="3">
    <source>
        <dbReference type="EMBL" id="MBE1613001.1"/>
    </source>
</evidence>
<dbReference type="InterPro" id="IPR002347">
    <property type="entry name" value="SDR_fam"/>
</dbReference>
<keyword evidence="2 3" id="KW-0560">Oxidoreductase</keyword>
<comment type="caution">
    <text evidence="3">The sequence shown here is derived from an EMBL/GenBank/DDBJ whole genome shotgun (WGS) entry which is preliminary data.</text>
</comment>
<comment type="similarity">
    <text evidence="1">Belongs to the short-chain dehydrogenases/reductases (SDR) family.</text>
</comment>
<dbReference type="FunFam" id="3.40.50.720:FF:000084">
    <property type="entry name" value="Short-chain dehydrogenase reductase"/>
    <property type="match status" value="1"/>
</dbReference>
<dbReference type="RefSeq" id="WP_337918480.1">
    <property type="nucleotide sequence ID" value="NZ_BAABJL010000081.1"/>
</dbReference>
<evidence type="ECO:0000256" key="2">
    <source>
        <dbReference type="ARBA" id="ARBA00023002"/>
    </source>
</evidence>